<geneLocation type="plasmid" evidence="3">
    <name>pMaq22A_1p DNA</name>
</geneLocation>
<protein>
    <submittedName>
        <fullName evidence="2">Predicted transcriptional regulator</fullName>
    </submittedName>
</protein>
<proteinExistence type="predicted"/>
<dbReference type="InterPro" id="IPR001387">
    <property type="entry name" value="Cro/C1-type_HTH"/>
</dbReference>
<dbReference type="PATRIC" id="fig|270351.10.peg.6549"/>
<dbReference type="Gene3D" id="1.10.260.40">
    <property type="entry name" value="lambda repressor-like DNA-binding domains"/>
    <property type="match status" value="1"/>
</dbReference>
<dbReference type="Pfam" id="PF00717">
    <property type="entry name" value="Peptidase_S24"/>
    <property type="match status" value="1"/>
</dbReference>
<evidence type="ECO:0000313" key="3">
    <source>
        <dbReference type="Proteomes" id="UP000061432"/>
    </source>
</evidence>
<dbReference type="AlphaFoldDB" id="A0A0C6FV63"/>
<dbReference type="CDD" id="cd00093">
    <property type="entry name" value="HTH_XRE"/>
    <property type="match status" value="1"/>
</dbReference>
<dbReference type="SUPFAM" id="SSF47413">
    <property type="entry name" value="lambda repressor-like DNA-binding domains"/>
    <property type="match status" value="1"/>
</dbReference>
<dbReference type="Gene3D" id="2.10.109.10">
    <property type="entry name" value="Umud Fragment, subunit A"/>
    <property type="match status" value="1"/>
</dbReference>
<name>A0A0C6FV63_9HYPH</name>
<dbReference type="GO" id="GO:0003677">
    <property type="term" value="F:DNA binding"/>
    <property type="evidence" value="ECO:0007669"/>
    <property type="project" value="InterPro"/>
</dbReference>
<dbReference type="EMBL" id="AP014705">
    <property type="protein sequence ID" value="BAQ49474.1"/>
    <property type="molecule type" value="Genomic_DNA"/>
</dbReference>
<organism evidence="2 3">
    <name type="scientific">Methylobacterium aquaticum</name>
    <dbReference type="NCBI Taxonomy" id="270351"/>
    <lineage>
        <taxon>Bacteria</taxon>
        <taxon>Pseudomonadati</taxon>
        <taxon>Pseudomonadota</taxon>
        <taxon>Alphaproteobacteria</taxon>
        <taxon>Hyphomicrobiales</taxon>
        <taxon>Methylobacteriaceae</taxon>
        <taxon>Methylobacterium</taxon>
    </lineage>
</organism>
<dbReference type="Pfam" id="PF13560">
    <property type="entry name" value="HTH_31"/>
    <property type="match status" value="1"/>
</dbReference>
<dbReference type="CDD" id="cd06462">
    <property type="entry name" value="Peptidase_S24_S26"/>
    <property type="match status" value="1"/>
</dbReference>
<reference evidence="2 3" key="1">
    <citation type="journal article" date="2015" name="Genome Announc.">
        <title>Complete Genome Sequence of Methylobacterium aquaticum Strain 22A, Isolated from Racomitrium japonicum Moss.</title>
        <authorList>
            <person name="Tani A."/>
            <person name="Ogura Y."/>
            <person name="Hayashi T."/>
            <person name="Kimbara K."/>
        </authorList>
    </citation>
    <scope>NUCLEOTIDE SEQUENCE [LARGE SCALE GENOMIC DNA]</scope>
    <source>
        <strain evidence="2 3">MA-22A</strain>
        <plasmid evidence="3">Plasmid pMaq22A_1p DNA</plasmid>
    </source>
</reference>
<dbReference type="InterPro" id="IPR036286">
    <property type="entry name" value="LexA/Signal_pep-like_sf"/>
</dbReference>
<keyword evidence="2" id="KW-0614">Plasmid</keyword>
<dbReference type="KEGG" id="maqu:Maq22A_1p36330"/>
<dbReference type="InterPro" id="IPR010982">
    <property type="entry name" value="Lambda_DNA-bd_dom_sf"/>
</dbReference>
<dbReference type="SMART" id="SM00530">
    <property type="entry name" value="HTH_XRE"/>
    <property type="match status" value="1"/>
</dbReference>
<dbReference type="InterPro" id="IPR015927">
    <property type="entry name" value="Peptidase_S24_S26A/B/C"/>
</dbReference>
<accession>A0A0C6FV63</accession>
<evidence type="ECO:0000313" key="2">
    <source>
        <dbReference type="EMBL" id="BAQ49474.1"/>
    </source>
</evidence>
<reference evidence="3" key="2">
    <citation type="submission" date="2015-01" db="EMBL/GenBank/DDBJ databases">
        <title>Complete genome sequence of Methylobacterium aquaticum strain 22A.</title>
        <authorList>
            <person name="Tani A."/>
            <person name="Ogura Y."/>
            <person name="Hayashi T."/>
        </authorList>
    </citation>
    <scope>NUCLEOTIDE SEQUENCE [LARGE SCALE GENOMIC DNA]</scope>
    <source>
        <strain evidence="3">MA-22A</strain>
        <plasmid evidence="3">Plasmid pMaq22A_1p DNA</plasmid>
    </source>
</reference>
<dbReference type="Proteomes" id="UP000061432">
    <property type="component" value="Plasmid pMaq22A_1p"/>
</dbReference>
<dbReference type="SUPFAM" id="SSF51306">
    <property type="entry name" value="LexA/Signal peptidase"/>
    <property type="match status" value="1"/>
</dbReference>
<sequence>MQIGLRHTRRMTFGDRLRQARTRKFPQQKQAAEALGVPIGTYANHETSSRVPKNDVVERYARAFGVSASWLSYGDAPQAEHTVVPLAGFVSAGGSIDTSTEQVEPGVEYEAELYVNVPDAVQAYQVIGESMLPVFEPDTVIVCRAYSTDFDHHLGRRVAIGTEGGERFIKVLHEGTLPERYNLESLNAGHAVIRNVELAWVARIAAIIPADEWQRLEKTGRQGEAIGRRRR</sequence>
<dbReference type="PROSITE" id="PS50943">
    <property type="entry name" value="HTH_CROC1"/>
    <property type="match status" value="1"/>
</dbReference>
<gene>
    <name evidence="2" type="ORF">Maq22A_1p36330</name>
</gene>
<evidence type="ECO:0000259" key="1">
    <source>
        <dbReference type="PROSITE" id="PS50943"/>
    </source>
</evidence>
<feature type="domain" description="HTH cro/C1-type" evidence="1">
    <location>
        <begin position="17"/>
        <end position="71"/>
    </location>
</feature>